<sequence length="48" mass="5017">MISGPAFAVRRSLPNLQTPAQLSALLNTNTVAISITLIGLHPISFSLA</sequence>
<evidence type="ECO:0000313" key="2">
    <source>
        <dbReference type="Proteomes" id="UP000262583"/>
    </source>
</evidence>
<reference evidence="1 2" key="1">
    <citation type="submission" date="2018-05" db="EMBL/GenBank/DDBJ databases">
        <title>A metagenomic window into the 2 km-deep terrestrial subsurface aquifer revealed taxonomically and functionally diverse microbial community comprising novel uncultured bacterial lineages.</title>
        <authorList>
            <person name="Kadnikov V.V."/>
            <person name="Mardanov A.V."/>
            <person name="Beletsky A.V."/>
            <person name="Banks D."/>
            <person name="Pimenov N.V."/>
            <person name="Frank Y.A."/>
            <person name="Karnachuk O.V."/>
            <person name="Ravin N.V."/>
        </authorList>
    </citation>
    <scope>NUCLEOTIDE SEQUENCE [LARGE SCALE GENOMIC DNA]</scope>
    <source>
        <strain evidence="1">BY</strain>
    </source>
</reference>
<dbReference type="KEGG" id="schv:BRCON_1550"/>
<evidence type="ECO:0000313" key="1">
    <source>
        <dbReference type="EMBL" id="AXA36327.1"/>
    </source>
</evidence>
<protein>
    <submittedName>
        <fullName evidence="1">Uncharacterized protein</fullName>
    </submittedName>
</protein>
<dbReference type="EMBL" id="CP030759">
    <property type="protein sequence ID" value="AXA36327.1"/>
    <property type="molecule type" value="Genomic_DNA"/>
</dbReference>
<name>A0A2Z4Y543_SUMC1</name>
<organism evidence="1 2">
    <name type="scientific">Sumerlaea chitinivorans</name>
    <dbReference type="NCBI Taxonomy" id="2250252"/>
    <lineage>
        <taxon>Bacteria</taxon>
        <taxon>Candidatus Sumerlaeota</taxon>
        <taxon>Candidatus Sumerlaeia</taxon>
        <taxon>Candidatus Sumerlaeales</taxon>
        <taxon>Candidatus Sumerlaeaceae</taxon>
        <taxon>Candidatus Sumerlaea</taxon>
    </lineage>
</organism>
<dbReference type="Proteomes" id="UP000262583">
    <property type="component" value="Chromosome"/>
</dbReference>
<dbReference type="AlphaFoldDB" id="A0A2Z4Y543"/>
<accession>A0A2Z4Y543</accession>
<proteinExistence type="predicted"/>
<gene>
    <name evidence="1" type="ORF">BRCON_1550</name>
</gene>